<sequence length="57" mass="6606">MTLGLPHPIRSWLLWMLAPCIPTYRMTMVLQHAKKFLLLTTSHDRSLATLLLSLNLF</sequence>
<dbReference type="Proteomes" id="UP001152320">
    <property type="component" value="Chromosome 11"/>
</dbReference>
<organism evidence="1 2">
    <name type="scientific">Holothuria leucospilota</name>
    <name type="common">Black long sea cucumber</name>
    <name type="synonym">Mertensiothuria leucospilota</name>
    <dbReference type="NCBI Taxonomy" id="206669"/>
    <lineage>
        <taxon>Eukaryota</taxon>
        <taxon>Metazoa</taxon>
        <taxon>Echinodermata</taxon>
        <taxon>Eleutherozoa</taxon>
        <taxon>Echinozoa</taxon>
        <taxon>Holothuroidea</taxon>
        <taxon>Aspidochirotacea</taxon>
        <taxon>Aspidochirotida</taxon>
        <taxon>Holothuriidae</taxon>
        <taxon>Holothuria</taxon>
    </lineage>
</organism>
<protein>
    <submittedName>
        <fullName evidence="1">Uncharacterized protein</fullName>
    </submittedName>
</protein>
<name>A0A9Q1BUN7_HOLLE</name>
<evidence type="ECO:0000313" key="2">
    <source>
        <dbReference type="Proteomes" id="UP001152320"/>
    </source>
</evidence>
<gene>
    <name evidence="1" type="ORF">HOLleu_23321</name>
</gene>
<proteinExistence type="predicted"/>
<reference evidence="1" key="1">
    <citation type="submission" date="2021-10" db="EMBL/GenBank/DDBJ databases">
        <title>Tropical sea cucumber genome reveals ecological adaptation and Cuvierian tubules defense mechanism.</title>
        <authorList>
            <person name="Chen T."/>
        </authorList>
    </citation>
    <scope>NUCLEOTIDE SEQUENCE</scope>
    <source>
        <strain evidence="1">Nanhai2018</strain>
        <tissue evidence="1">Muscle</tissue>
    </source>
</reference>
<comment type="caution">
    <text evidence="1">The sequence shown here is derived from an EMBL/GenBank/DDBJ whole genome shotgun (WGS) entry which is preliminary data.</text>
</comment>
<keyword evidence="2" id="KW-1185">Reference proteome</keyword>
<dbReference type="AlphaFoldDB" id="A0A9Q1BUN7"/>
<dbReference type="EMBL" id="JAIZAY010000011">
    <property type="protein sequence ID" value="KAJ8033167.1"/>
    <property type="molecule type" value="Genomic_DNA"/>
</dbReference>
<accession>A0A9Q1BUN7</accession>
<evidence type="ECO:0000313" key="1">
    <source>
        <dbReference type="EMBL" id="KAJ8033167.1"/>
    </source>
</evidence>